<dbReference type="AlphaFoldDB" id="N1J752"/>
<dbReference type="STRING" id="546991.N1J752"/>
<gene>
    <name evidence="3" type="ORF">BGHDH14_bgh01695</name>
</gene>
<dbReference type="Proteomes" id="UP000015441">
    <property type="component" value="Unassembled WGS sequence"/>
</dbReference>
<dbReference type="PANTHER" id="PTHR14336">
    <property type="entry name" value="TANDEM PH DOMAIN CONTAINING PROTEIN"/>
    <property type="match status" value="1"/>
</dbReference>
<evidence type="ECO:0000313" key="3">
    <source>
        <dbReference type="EMBL" id="CCU75099.1"/>
    </source>
</evidence>
<sequence>MANALSAQKADTIQLQKLSERAGPLQPQGQRPISVTIPTIVASSQARNSYLRIDTFSSVNQNGSFEFDRVIKSGVVLKRTRKTKAWKSIFLVLRPNSLSIYRNQKEDKLRHKIHLSDLTAVALLKDPKQKRQHIFGLFSPSRNFHLEANSRQDVQEWVDLIRQTARIEEQEEMLLASPTWNNVSMNRLSQVMQSQSKRLHGERLSSSSPEPGDLVPRTSKTEALGSTTARRPSCTVDYSGNEFASHSDWSDIEISRKRGPSSGSAQEEVFAVKDSLPPSLSGIRNQSQMSGFNVEKDLERVVWQGYLLWLKSKSGVRQWKDSWVVIRPKNITFYKNNSEYLPTLIIPVSSIVNVVEIDPISKTKKFCLQFITEEKSYRFCAHNEDDLDNSIGAIKSLLARRKESRTC</sequence>
<name>N1J752_BLUG1</name>
<dbReference type="SUPFAM" id="SSF50729">
    <property type="entry name" value="PH domain-like"/>
    <property type="match status" value="2"/>
</dbReference>
<evidence type="ECO:0000259" key="2">
    <source>
        <dbReference type="PROSITE" id="PS50003"/>
    </source>
</evidence>
<protein>
    <submittedName>
        <fullName evidence="3">CELP0016 Effector like protein</fullName>
    </submittedName>
</protein>
<proteinExistence type="predicted"/>
<accession>N1J752</accession>
<evidence type="ECO:0000256" key="1">
    <source>
        <dbReference type="SAM" id="MobiDB-lite"/>
    </source>
</evidence>
<evidence type="ECO:0000313" key="4">
    <source>
        <dbReference type="Proteomes" id="UP000015441"/>
    </source>
</evidence>
<dbReference type="SMART" id="SM00233">
    <property type="entry name" value="PH"/>
    <property type="match status" value="2"/>
</dbReference>
<dbReference type="eggNOG" id="ENOG502QPZK">
    <property type="taxonomic scope" value="Eukaryota"/>
</dbReference>
<dbReference type="Gene3D" id="2.30.29.30">
    <property type="entry name" value="Pleckstrin-homology domain (PH domain)/Phosphotyrosine-binding domain (PTB)"/>
    <property type="match status" value="2"/>
</dbReference>
<dbReference type="OrthoDB" id="2157866at2759"/>
<keyword evidence="4" id="KW-1185">Reference proteome</keyword>
<dbReference type="HOGENOM" id="CLU_037393_1_0_1"/>
<dbReference type="InParanoid" id="N1J752"/>
<dbReference type="InterPro" id="IPR001849">
    <property type="entry name" value="PH_domain"/>
</dbReference>
<dbReference type="EMBL" id="CAUH01000963">
    <property type="protein sequence ID" value="CCU75099.1"/>
    <property type="molecule type" value="Genomic_DNA"/>
</dbReference>
<feature type="domain" description="PH" evidence="2">
    <location>
        <begin position="69"/>
        <end position="166"/>
    </location>
</feature>
<organism evidence="3 4">
    <name type="scientific">Blumeria graminis f. sp. hordei (strain DH14)</name>
    <name type="common">Barley powdery mildew</name>
    <name type="synonym">Oidium monilioides f. sp. hordei</name>
    <dbReference type="NCBI Taxonomy" id="546991"/>
    <lineage>
        <taxon>Eukaryota</taxon>
        <taxon>Fungi</taxon>
        <taxon>Dikarya</taxon>
        <taxon>Ascomycota</taxon>
        <taxon>Pezizomycotina</taxon>
        <taxon>Leotiomycetes</taxon>
        <taxon>Erysiphales</taxon>
        <taxon>Erysiphaceae</taxon>
        <taxon>Blumeria</taxon>
        <taxon>Blumeria hordei</taxon>
    </lineage>
</organism>
<dbReference type="PROSITE" id="PS50003">
    <property type="entry name" value="PH_DOMAIN"/>
    <property type="match status" value="2"/>
</dbReference>
<dbReference type="CDD" id="cd13299">
    <property type="entry name" value="PH2_PH_fungal"/>
    <property type="match status" value="1"/>
</dbReference>
<dbReference type="InterPro" id="IPR011993">
    <property type="entry name" value="PH-like_dom_sf"/>
</dbReference>
<reference evidence="3 4" key="1">
    <citation type="journal article" date="2010" name="Science">
        <title>Genome expansion and gene loss in powdery mildew fungi reveal tradeoffs in extreme parasitism.</title>
        <authorList>
            <person name="Spanu P.D."/>
            <person name="Abbott J.C."/>
            <person name="Amselem J."/>
            <person name="Burgis T.A."/>
            <person name="Soanes D.M."/>
            <person name="Stueber K."/>
            <person name="Ver Loren van Themaat E."/>
            <person name="Brown J.K.M."/>
            <person name="Butcher S.A."/>
            <person name="Gurr S.J."/>
            <person name="Lebrun M.-H."/>
            <person name="Ridout C.J."/>
            <person name="Schulze-Lefert P."/>
            <person name="Talbot N.J."/>
            <person name="Ahmadinejad N."/>
            <person name="Ametz C."/>
            <person name="Barton G.R."/>
            <person name="Benjdia M."/>
            <person name="Bidzinski P."/>
            <person name="Bindschedler L.V."/>
            <person name="Both M."/>
            <person name="Brewer M.T."/>
            <person name="Cadle-Davidson L."/>
            <person name="Cadle-Davidson M.M."/>
            <person name="Collemare J."/>
            <person name="Cramer R."/>
            <person name="Frenkel O."/>
            <person name="Godfrey D."/>
            <person name="Harriman J."/>
            <person name="Hoede C."/>
            <person name="King B.C."/>
            <person name="Klages S."/>
            <person name="Kleemann J."/>
            <person name="Knoll D."/>
            <person name="Koti P.S."/>
            <person name="Kreplak J."/>
            <person name="Lopez-Ruiz F.J."/>
            <person name="Lu X."/>
            <person name="Maekawa T."/>
            <person name="Mahanil S."/>
            <person name="Micali C."/>
            <person name="Milgroom M.G."/>
            <person name="Montana G."/>
            <person name="Noir S."/>
            <person name="O'Connell R.J."/>
            <person name="Oberhaensli S."/>
            <person name="Parlange F."/>
            <person name="Pedersen C."/>
            <person name="Quesneville H."/>
            <person name="Reinhardt R."/>
            <person name="Rott M."/>
            <person name="Sacristan S."/>
            <person name="Schmidt S.M."/>
            <person name="Schoen M."/>
            <person name="Skamnioti P."/>
            <person name="Sommer H."/>
            <person name="Stephens A."/>
            <person name="Takahara H."/>
            <person name="Thordal-Christensen H."/>
            <person name="Vigouroux M."/>
            <person name="Wessling R."/>
            <person name="Wicker T."/>
            <person name="Panstruga R."/>
        </authorList>
    </citation>
    <scope>NUCLEOTIDE SEQUENCE [LARGE SCALE GENOMIC DNA]</scope>
    <source>
        <strain evidence="3">DH14</strain>
    </source>
</reference>
<dbReference type="CDD" id="cd13298">
    <property type="entry name" value="PH1_PH_fungal"/>
    <property type="match status" value="1"/>
</dbReference>
<dbReference type="Pfam" id="PF00169">
    <property type="entry name" value="PH"/>
    <property type="match status" value="2"/>
</dbReference>
<comment type="caution">
    <text evidence="3">The sequence shown here is derived from an EMBL/GenBank/DDBJ whole genome shotgun (WGS) entry which is preliminary data.</text>
</comment>
<dbReference type="InterPro" id="IPR051707">
    <property type="entry name" value="PI-Interact_SigTrans_Reg"/>
</dbReference>
<feature type="region of interest" description="Disordered" evidence="1">
    <location>
        <begin position="191"/>
        <end position="237"/>
    </location>
</feature>
<feature type="compositionally biased region" description="Polar residues" evidence="1">
    <location>
        <begin position="224"/>
        <end position="237"/>
    </location>
</feature>
<feature type="domain" description="PH" evidence="2">
    <location>
        <begin position="300"/>
        <end position="399"/>
    </location>
</feature>